<proteinExistence type="predicted"/>
<dbReference type="WBParaSite" id="ACRNAN_scaffold11269.g20659.t1">
    <property type="protein sequence ID" value="ACRNAN_scaffold11269.g20659.t1"/>
    <property type="gene ID" value="ACRNAN_scaffold11269.g20659"/>
</dbReference>
<evidence type="ECO:0000313" key="1">
    <source>
        <dbReference type="Proteomes" id="UP000887540"/>
    </source>
</evidence>
<organism evidence="1 2">
    <name type="scientific">Acrobeloides nanus</name>
    <dbReference type="NCBI Taxonomy" id="290746"/>
    <lineage>
        <taxon>Eukaryota</taxon>
        <taxon>Metazoa</taxon>
        <taxon>Ecdysozoa</taxon>
        <taxon>Nematoda</taxon>
        <taxon>Chromadorea</taxon>
        <taxon>Rhabditida</taxon>
        <taxon>Tylenchina</taxon>
        <taxon>Cephalobomorpha</taxon>
        <taxon>Cephaloboidea</taxon>
        <taxon>Cephalobidae</taxon>
        <taxon>Acrobeloides</taxon>
    </lineage>
</organism>
<accession>A0A914CJG9</accession>
<dbReference type="Proteomes" id="UP000887540">
    <property type="component" value="Unplaced"/>
</dbReference>
<dbReference type="AlphaFoldDB" id="A0A914CJG9"/>
<keyword evidence="1" id="KW-1185">Reference proteome</keyword>
<reference evidence="2" key="1">
    <citation type="submission" date="2022-11" db="UniProtKB">
        <authorList>
            <consortium name="WormBaseParasite"/>
        </authorList>
    </citation>
    <scope>IDENTIFICATION</scope>
</reference>
<sequence>MRIMIKQYQSYAGVNVQRSRNALYNRGFFEGDIATNGLSSNTIKEFLGEISAPRGVSRNALRNPAEKWPKSGKYVKIPVSLSSHYSQKL</sequence>
<protein>
    <submittedName>
        <fullName evidence="2">Uncharacterized protein</fullName>
    </submittedName>
</protein>
<evidence type="ECO:0000313" key="2">
    <source>
        <dbReference type="WBParaSite" id="ACRNAN_scaffold11269.g20659.t1"/>
    </source>
</evidence>
<name>A0A914CJG9_9BILA</name>